<keyword evidence="1" id="KW-0812">Transmembrane</keyword>
<name>B9SJN8_RICCO</name>
<dbReference type="STRING" id="3988.B9SJN8"/>
<protein>
    <recommendedName>
        <fullName evidence="4">Multidrug resistance pump</fullName>
    </recommendedName>
</protein>
<keyword evidence="1" id="KW-0472">Membrane</keyword>
<sequence>MVFTGYFRSCLDCLICKISGTARGCGWQKLGAMINLGAYYLVGIPCSVLLAFVYHIGGKGLWTGLIVALFVQALGLLAKTLSTNWEEESKKASDRVYSNIATFIPEDSSL</sequence>
<dbReference type="EMBL" id="EQ973988">
    <property type="protein sequence ID" value="EEF36148.1"/>
    <property type="molecule type" value="Genomic_DNA"/>
</dbReference>
<evidence type="ECO:0000313" key="3">
    <source>
        <dbReference type="Proteomes" id="UP000008311"/>
    </source>
</evidence>
<dbReference type="PANTHER" id="PTHR11206">
    <property type="entry name" value="MULTIDRUG RESISTANCE PROTEIN"/>
    <property type="match status" value="1"/>
</dbReference>
<evidence type="ECO:0008006" key="4">
    <source>
        <dbReference type="Google" id="ProtNLM"/>
    </source>
</evidence>
<reference evidence="3" key="1">
    <citation type="journal article" date="2010" name="Nat. Biotechnol.">
        <title>Draft genome sequence of the oilseed species Ricinus communis.</title>
        <authorList>
            <person name="Chan A.P."/>
            <person name="Crabtree J."/>
            <person name="Zhao Q."/>
            <person name="Lorenzi H."/>
            <person name="Orvis J."/>
            <person name="Puiu D."/>
            <person name="Melake-Berhan A."/>
            <person name="Jones K.M."/>
            <person name="Redman J."/>
            <person name="Chen G."/>
            <person name="Cahoon E.B."/>
            <person name="Gedil M."/>
            <person name="Stanke M."/>
            <person name="Haas B.J."/>
            <person name="Wortman J.R."/>
            <person name="Fraser-Liggett C.M."/>
            <person name="Ravel J."/>
            <person name="Rabinowicz P.D."/>
        </authorList>
    </citation>
    <scope>NUCLEOTIDE SEQUENCE [LARGE SCALE GENOMIC DNA]</scope>
    <source>
        <strain evidence="3">cv. Hale</strain>
    </source>
</reference>
<accession>B9SJN8</accession>
<dbReference type="Proteomes" id="UP000008311">
    <property type="component" value="Unassembled WGS sequence"/>
</dbReference>
<gene>
    <name evidence="2" type="ORF">RCOM_1628720</name>
</gene>
<dbReference type="InParanoid" id="B9SJN8"/>
<proteinExistence type="predicted"/>
<organism evidence="2 3">
    <name type="scientific">Ricinus communis</name>
    <name type="common">Castor bean</name>
    <dbReference type="NCBI Taxonomy" id="3988"/>
    <lineage>
        <taxon>Eukaryota</taxon>
        <taxon>Viridiplantae</taxon>
        <taxon>Streptophyta</taxon>
        <taxon>Embryophyta</taxon>
        <taxon>Tracheophyta</taxon>
        <taxon>Spermatophyta</taxon>
        <taxon>Magnoliopsida</taxon>
        <taxon>eudicotyledons</taxon>
        <taxon>Gunneridae</taxon>
        <taxon>Pentapetalae</taxon>
        <taxon>rosids</taxon>
        <taxon>fabids</taxon>
        <taxon>Malpighiales</taxon>
        <taxon>Euphorbiaceae</taxon>
        <taxon>Acalyphoideae</taxon>
        <taxon>Acalypheae</taxon>
        <taxon>Ricinus</taxon>
    </lineage>
</organism>
<keyword evidence="1" id="KW-1133">Transmembrane helix</keyword>
<evidence type="ECO:0000256" key="1">
    <source>
        <dbReference type="SAM" id="Phobius"/>
    </source>
</evidence>
<feature type="transmembrane region" description="Helical" evidence="1">
    <location>
        <begin position="62"/>
        <end position="81"/>
    </location>
</feature>
<dbReference type="AlphaFoldDB" id="B9SJN8"/>
<dbReference type="eggNOG" id="KOG1347">
    <property type="taxonomic scope" value="Eukaryota"/>
</dbReference>
<evidence type="ECO:0000313" key="2">
    <source>
        <dbReference type="EMBL" id="EEF36148.1"/>
    </source>
</evidence>
<keyword evidence="3" id="KW-1185">Reference proteome</keyword>
<feature type="transmembrane region" description="Helical" evidence="1">
    <location>
        <begin position="38"/>
        <end position="56"/>
    </location>
</feature>